<name>A0ABT7VQ56_9GAMM</name>
<evidence type="ECO:0000313" key="2">
    <source>
        <dbReference type="EMBL" id="MDM8561779.1"/>
    </source>
</evidence>
<evidence type="ECO:0000256" key="1">
    <source>
        <dbReference type="SAM" id="Phobius"/>
    </source>
</evidence>
<organism evidence="2 3">
    <name type="scientific">Candidatus Marithioploca araucensis</name>
    <dbReference type="NCBI Taxonomy" id="70273"/>
    <lineage>
        <taxon>Bacteria</taxon>
        <taxon>Pseudomonadati</taxon>
        <taxon>Pseudomonadota</taxon>
        <taxon>Gammaproteobacteria</taxon>
        <taxon>Thiotrichales</taxon>
        <taxon>Thiotrichaceae</taxon>
        <taxon>Candidatus Marithioploca</taxon>
    </lineage>
</organism>
<feature type="transmembrane region" description="Helical" evidence="1">
    <location>
        <begin position="67"/>
        <end position="83"/>
    </location>
</feature>
<keyword evidence="1" id="KW-0472">Membrane</keyword>
<accession>A0ABT7VQ56</accession>
<gene>
    <name evidence="2" type="ORF">QUF54_00315</name>
</gene>
<dbReference type="EMBL" id="JAUCGM010000004">
    <property type="protein sequence ID" value="MDM8561779.1"/>
    <property type="molecule type" value="Genomic_DNA"/>
</dbReference>
<proteinExistence type="predicted"/>
<keyword evidence="1" id="KW-0812">Transmembrane</keyword>
<feature type="transmembrane region" description="Helical" evidence="1">
    <location>
        <begin position="95"/>
        <end position="115"/>
    </location>
</feature>
<feature type="transmembrane region" description="Helical" evidence="1">
    <location>
        <begin position="127"/>
        <end position="147"/>
    </location>
</feature>
<keyword evidence="1" id="KW-1133">Transmembrane helix</keyword>
<sequence>MMNNSKRPISFWFVILFLALSMVLFIMGQTMAILNYEFAVSIGLQEDVKEVGEFGKQINRAFGASDTIIYIPLIALSIVGLFLKKSWALITTAAVMGISAYWATTVAFLLWFLIGVPTYHFIPGPEYWVFISAYIVFGIWGLFYLIFRGDQLISTES</sequence>
<comment type="caution">
    <text evidence="2">The sequence shown here is derived from an EMBL/GenBank/DDBJ whole genome shotgun (WGS) entry which is preliminary data.</text>
</comment>
<feature type="transmembrane region" description="Helical" evidence="1">
    <location>
        <begin position="12"/>
        <end position="34"/>
    </location>
</feature>
<protein>
    <submittedName>
        <fullName evidence="2">Uncharacterized protein</fullName>
    </submittedName>
</protein>
<reference evidence="2" key="1">
    <citation type="submission" date="2023-06" db="EMBL/GenBank/DDBJ databases">
        <title>Uncultivated large filamentous bacteria from sulfidic sediments reveal new species and different genomic features in energy metabolism and defense.</title>
        <authorList>
            <person name="Fonseca A."/>
        </authorList>
    </citation>
    <scope>NUCLEOTIDE SEQUENCE</scope>
    <source>
        <strain evidence="2">HSG4</strain>
    </source>
</reference>
<keyword evidence="3" id="KW-1185">Reference proteome</keyword>
<evidence type="ECO:0000313" key="3">
    <source>
        <dbReference type="Proteomes" id="UP001171945"/>
    </source>
</evidence>
<dbReference type="Proteomes" id="UP001171945">
    <property type="component" value="Unassembled WGS sequence"/>
</dbReference>